<evidence type="ECO:0000313" key="1">
    <source>
        <dbReference type="EMBL" id="RDJ03594.1"/>
    </source>
</evidence>
<gene>
    <name evidence="1" type="ORF">B5K06_29615</name>
</gene>
<dbReference type="AlphaFoldDB" id="A0A370KGI9"/>
<name>A0A370KGI9_9HYPH</name>
<protein>
    <recommendedName>
        <fullName evidence="3">Type II toxin-antitoxin system VapC family toxin</fullName>
    </recommendedName>
</protein>
<comment type="caution">
    <text evidence="1">The sequence shown here is derived from an EMBL/GenBank/DDBJ whole genome shotgun (WGS) entry which is preliminary data.</text>
</comment>
<evidence type="ECO:0000313" key="2">
    <source>
        <dbReference type="Proteomes" id="UP000254939"/>
    </source>
</evidence>
<dbReference type="EMBL" id="NAAC01000042">
    <property type="protein sequence ID" value="RDJ03594.1"/>
    <property type="molecule type" value="Genomic_DNA"/>
</dbReference>
<dbReference type="Proteomes" id="UP000254939">
    <property type="component" value="Unassembled WGS sequence"/>
</dbReference>
<sequence length="136" mass="14901">MNTRFAIAADAALLLAKNAAKVPDNHALVAPTLLRSQILAHLYSAVRSGDLDKREADGQLDYLRGLRIRLLGDRVLQRYAWNIASQLDWADTYCAEYIAVTQLQADALVTMDPDLAAAAQSFVQISSVEDLLTMIA</sequence>
<proteinExistence type="predicted"/>
<organism evidence="1 2">
    <name type="scientific">Rhizobium grahamii</name>
    <dbReference type="NCBI Taxonomy" id="1120045"/>
    <lineage>
        <taxon>Bacteria</taxon>
        <taxon>Pseudomonadati</taxon>
        <taxon>Pseudomonadota</taxon>
        <taxon>Alphaproteobacteria</taxon>
        <taxon>Hyphomicrobiales</taxon>
        <taxon>Rhizobiaceae</taxon>
        <taxon>Rhizobium/Agrobacterium group</taxon>
        <taxon>Rhizobium</taxon>
    </lineage>
</organism>
<reference evidence="1 2" key="1">
    <citation type="submission" date="2017-03" db="EMBL/GenBank/DDBJ databases">
        <title>Genome analysis of Rhizobial strains effectives or ineffectives for nitrogen fixation isolated from bean seeds.</title>
        <authorList>
            <person name="Peralta H."/>
            <person name="Aguilar-Vera A."/>
            <person name="Mora Y."/>
            <person name="Vargas-Lagunas C."/>
            <person name="Girard L."/>
            <person name="Mora J."/>
        </authorList>
    </citation>
    <scope>NUCLEOTIDE SEQUENCE [LARGE SCALE GENOMIC DNA]</scope>
    <source>
        <strain evidence="1 2">CCGM3</strain>
    </source>
</reference>
<evidence type="ECO:0008006" key="3">
    <source>
        <dbReference type="Google" id="ProtNLM"/>
    </source>
</evidence>
<dbReference type="OrthoDB" id="8370557at2"/>
<dbReference type="Gene3D" id="3.40.50.1010">
    <property type="entry name" value="5'-nuclease"/>
    <property type="match status" value="1"/>
</dbReference>
<dbReference type="RefSeq" id="WP_114715875.1">
    <property type="nucleotide sequence ID" value="NZ_KZ857269.1"/>
</dbReference>
<accession>A0A370KGI9</accession>